<feature type="transmembrane region" description="Helical" evidence="6">
    <location>
        <begin position="443"/>
        <end position="462"/>
    </location>
</feature>
<evidence type="ECO:0000256" key="6">
    <source>
        <dbReference type="SAM" id="Phobius"/>
    </source>
</evidence>
<dbReference type="Pfam" id="PF00916">
    <property type="entry name" value="Sulfate_transp"/>
    <property type="match status" value="1"/>
</dbReference>
<dbReference type="SUPFAM" id="SSF52091">
    <property type="entry name" value="SpoIIaa-like"/>
    <property type="match status" value="1"/>
</dbReference>
<keyword evidence="9" id="KW-1185">Reference proteome</keyword>
<evidence type="ECO:0000256" key="1">
    <source>
        <dbReference type="ARBA" id="ARBA00004141"/>
    </source>
</evidence>
<evidence type="ECO:0000256" key="3">
    <source>
        <dbReference type="ARBA" id="ARBA00022989"/>
    </source>
</evidence>
<reference evidence="8 9" key="1">
    <citation type="journal article" date="2009" name="Nature">
        <title>Evolution of pathogenicity and sexual reproduction in eight Candida genomes.</title>
        <authorList>
            <person name="Butler G."/>
            <person name="Rasmussen M.D."/>
            <person name="Lin M.F."/>
            <person name="Santos M.A."/>
            <person name="Sakthikumar S."/>
            <person name="Munro C.A."/>
            <person name="Rheinbay E."/>
            <person name="Grabherr M."/>
            <person name="Forche A."/>
            <person name="Reedy J.L."/>
            <person name="Agrafioti I."/>
            <person name="Arnaud M.B."/>
            <person name="Bates S."/>
            <person name="Brown A.J."/>
            <person name="Brunke S."/>
            <person name="Costanzo M.C."/>
            <person name="Fitzpatrick D.A."/>
            <person name="de Groot P.W."/>
            <person name="Harris D."/>
            <person name="Hoyer L.L."/>
            <person name="Hube B."/>
            <person name="Klis F.M."/>
            <person name="Kodira C."/>
            <person name="Lennard N."/>
            <person name="Logue M.E."/>
            <person name="Martin R."/>
            <person name="Neiman A.M."/>
            <person name="Nikolaou E."/>
            <person name="Quail M.A."/>
            <person name="Quinn J."/>
            <person name="Santos M.C."/>
            <person name="Schmitzberger F.F."/>
            <person name="Sherlock G."/>
            <person name="Shah P."/>
            <person name="Silverstein K.A."/>
            <person name="Skrzypek M.S."/>
            <person name="Soll D."/>
            <person name="Staggs R."/>
            <person name="Stansfield I."/>
            <person name="Stumpf M.P."/>
            <person name="Sudbery P.E."/>
            <person name="Srikantha T."/>
            <person name="Zeng Q."/>
            <person name="Berman J."/>
            <person name="Berriman M."/>
            <person name="Heitman J."/>
            <person name="Gow N.A."/>
            <person name="Lorenz M.C."/>
            <person name="Birren B.W."/>
            <person name="Kellis M."/>
            <person name="Cuomo C.A."/>
        </authorList>
    </citation>
    <scope>NUCLEOTIDE SEQUENCE [LARGE SCALE GENOMIC DNA]</scope>
    <source>
        <strain evidence="9">ATCC MYA-3404 / T1</strain>
    </source>
</reference>
<evidence type="ECO:0000259" key="7">
    <source>
        <dbReference type="PROSITE" id="PS50801"/>
    </source>
</evidence>
<dbReference type="HOGENOM" id="CLU_003182_10_1_1"/>
<feature type="transmembrane region" description="Helical" evidence="6">
    <location>
        <begin position="266"/>
        <end position="285"/>
    </location>
</feature>
<feature type="compositionally biased region" description="Polar residues" evidence="5">
    <location>
        <begin position="31"/>
        <end position="45"/>
    </location>
</feature>
<dbReference type="InterPro" id="IPR002645">
    <property type="entry name" value="STAS_dom"/>
</dbReference>
<dbReference type="AlphaFoldDB" id="C5M2D3"/>
<dbReference type="GeneID" id="8301931"/>
<dbReference type="Gene3D" id="3.30.750.24">
    <property type="entry name" value="STAS domain"/>
    <property type="match status" value="1"/>
</dbReference>
<keyword evidence="4 6" id="KW-0472">Membrane</keyword>
<dbReference type="GO" id="GO:0016020">
    <property type="term" value="C:membrane"/>
    <property type="evidence" value="ECO:0007669"/>
    <property type="project" value="UniProtKB-SubCell"/>
</dbReference>
<dbReference type="STRING" id="294747.C5M2D3"/>
<dbReference type="Pfam" id="PF01740">
    <property type="entry name" value="STAS"/>
    <property type="match status" value="1"/>
</dbReference>
<feature type="transmembrane region" description="Helical" evidence="6">
    <location>
        <begin position="403"/>
        <end position="422"/>
    </location>
</feature>
<feature type="transmembrane region" description="Helical" evidence="6">
    <location>
        <begin position="231"/>
        <end position="254"/>
    </location>
</feature>
<feature type="transmembrane region" description="Helical" evidence="6">
    <location>
        <begin position="316"/>
        <end position="337"/>
    </location>
</feature>
<dbReference type="PANTHER" id="PTHR11814">
    <property type="entry name" value="SULFATE TRANSPORTER"/>
    <property type="match status" value="1"/>
</dbReference>
<feature type="transmembrane region" description="Helical" evidence="6">
    <location>
        <begin position="183"/>
        <end position="204"/>
    </location>
</feature>
<gene>
    <name evidence="8" type="ORF">CTRG_00222</name>
</gene>
<evidence type="ECO:0000313" key="8">
    <source>
        <dbReference type="EMBL" id="EER35483.1"/>
    </source>
</evidence>
<dbReference type="RefSeq" id="XP_002545441.1">
    <property type="nucleotide sequence ID" value="XM_002545395.1"/>
</dbReference>
<dbReference type="InterPro" id="IPR001902">
    <property type="entry name" value="SLC26A/SulP_fam"/>
</dbReference>
<keyword evidence="3 6" id="KW-1133">Transmembrane helix</keyword>
<dbReference type="EMBL" id="GG692395">
    <property type="protein sequence ID" value="EER35483.1"/>
    <property type="molecule type" value="Genomic_DNA"/>
</dbReference>
<dbReference type="CDD" id="cd07042">
    <property type="entry name" value="STAS_SulP_like_sulfate_transporter"/>
    <property type="match status" value="1"/>
</dbReference>
<feature type="region of interest" description="Disordered" evidence="5">
    <location>
        <begin position="606"/>
        <end position="639"/>
    </location>
</feature>
<feature type="transmembrane region" description="Helical" evidence="6">
    <location>
        <begin position="349"/>
        <end position="368"/>
    </location>
</feature>
<protein>
    <recommendedName>
        <fullName evidence="7">STAS domain-containing protein</fullName>
    </recommendedName>
</protein>
<dbReference type="VEuPathDB" id="FungiDB:CTRG_00222"/>
<sequence length="814" mass="90711">MPDESSRLLLNHTNPGSSSSLRYDSIPRPPSRSNLLHHSNTTGTMTPGRPPLLSVPSTSSVRSWKSSTSLNDQVLDSYLKQSHTSTHHNNDSLSILNFELYNKLYSKEKKKSIFQDDDDDDAGAFNLYAYLGYYIPILNWLPNYNFKESFLGDTLAGLSLASFQIPLVMSIATSLAHLSPTSGLYSMIISSIIYAIFGTVPILIVGPSPSTALIYGQAIELIKHESKFSDFSMLEISSCLTFCLSGILLGAGIFRLGYLDNVLSRALLKGFVAAIGLIMIINELSTELGLDKLSLNHPHVTTIDKILFIINYYDQAHLLTLMISSITLIIVLSTRYIKDFLVNKYNYKKAIYIPELLLMVVIATYLSYDQNWNGKGVEILGDITPNKTKFQFQNPFEVSRLPIYKHLFTTSFLCTILGYFDSTTAVKALGAKYNYNVSSNRELIALGVINFVIGIFGGLPSFSALGRSKINLIAGATSPMSGLIMSGSSIIALFYLLSYLFYLPECVLALTTTIIGITVLQEVPSDLIFYWNIKGFDELATFSIIFLATLFWSAEAGVSFGVIIAIIRIIKNSSRSRIQILGRVPHTTAFRDADALIEESFTSFQKSSNDDLDEGEDIGRVSPPDDVDENNNNNNNINNNTDKFNNLIAEIEEIEGVLIIKIPEPLNFTNVGDLKSKLFRIEKYGSLLVHPSQPSIKDFKTIKSIIFDCKGMNELDSSATQILYEIIKKYIEIDKIQVCFTRVSTNIKCRKKLQKSGIVKLINDSFDYHHHNSHNRRNISHTELNNLSLNSSTLGKGFYLSIDEALKSIDLQSV</sequence>
<comment type="subcellular location">
    <subcellularLocation>
        <location evidence="1">Membrane</location>
        <topology evidence="1">Multi-pass membrane protein</topology>
    </subcellularLocation>
</comment>
<evidence type="ECO:0000313" key="9">
    <source>
        <dbReference type="Proteomes" id="UP000002037"/>
    </source>
</evidence>
<dbReference type="InterPro" id="IPR036513">
    <property type="entry name" value="STAS_dom_sf"/>
</dbReference>
<feature type="transmembrane region" description="Helical" evidence="6">
    <location>
        <begin position="539"/>
        <end position="567"/>
    </location>
</feature>
<dbReference type="KEGG" id="ctp:CTRG_00222"/>
<proteinExistence type="predicted"/>
<feature type="domain" description="STAS" evidence="7">
    <location>
        <begin position="647"/>
        <end position="809"/>
    </location>
</feature>
<dbReference type="InterPro" id="IPR011547">
    <property type="entry name" value="SLC26A/SulP_dom"/>
</dbReference>
<feature type="transmembrane region" description="Helical" evidence="6">
    <location>
        <begin position="155"/>
        <end position="176"/>
    </location>
</feature>
<feature type="transmembrane region" description="Helical" evidence="6">
    <location>
        <begin position="514"/>
        <end position="533"/>
    </location>
</feature>
<feature type="compositionally biased region" description="Polar residues" evidence="5">
    <location>
        <begin position="11"/>
        <end position="22"/>
    </location>
</feature>
<dbReference type="eggNOG" id="KOG0236">
    <property type="taxonomic scope" value="Eukaryota"/>
</dbReference>
<dbReference type="PROSITE" id="PS50801">
    <property type="entry name" value="STAS"/>
    <property type="match status" value="1"/>
</dbReference>
<feature type="transmembrane region" description="Helical" evidence="6">
    <location>
        <begin position="482"/>
        <end position="502"/>
    </location>
</feature>
<organism evidence="8 9">
    <name type="scientific">Candida tropicalis (strain ATCC MYA-3404 / T1)</name>
    <name type="common">Yeast</name>
    <dbReference type="NCBI Taxonomy" id="294747"/>
    <lineage>
        <taxon>Eukaryota</taxon>
        <taxon>Fungi</taxon>
        <taxon>Dikarya</taxon>
        <taxon>Ascomycota</taxon>
        <taxon>Saccharomycotina</taxon>
        <taxon>Pichiomycetes</taxon>
        <taxon>Debaryomycetaceae</taxon>
        <taxon>Candida/Lodderomyces clade</taxon>
        <taxon>Candida</taxon>
    </lineage>
</organism>
<feature type="compositionally biased region" description="Low complexity" evidence="5">
    <location>
        <begin position="630"/>
        <end position="639"/>
    </location>
</feature>
<keyword evidence="2 6" id="KW-0812">Transmembrane</keyword>
<evidence type="ECO:0000256" key="2">
    <source>
        <dbReference type="ARBA" id="ARBA00022692"/>
    </source>
</evidence>
<dbReference type="Proteomes" id="UP000002037">
    <property type="component" value="Unassembled WGS sequence"/>
</dbReference>
<dbReference type="OrthoDB" id="427213at2759"/>
<accession>C5M2D3</accession>
<evidence type="ECO:0000256" key="4">
    <source>
        <dbReference type="ARBA" id="ARBA00023136"/>
    </source>
</evidence>
<feature type="region of interest" description="Disordered" evidence="5">
    <location>
        <begin position="1"/>
        <end position="52"/>
    </location>
</feature>
<dbReference type="GO" id="GO:0055085">
    <property type="term" value="P:transmembrane transport"/>
    <property type="evidence" value="ECO:0007669"/>
    <property type="project" value="InterPro"/>
</dbReference>
<name>C5M2D3_CANTT</name>
<evidence type="ECO:0000256" key="5">
    <source>
        <dbReference type="SAM" id="MobiDB-lite"/>
    </source>
</evidence>